<evidence type="ECO:0000313" key="1">
    <source>
        <dbReference type="EMBL" id="OHT24043.1"/>
    </source>
</evidence>
<dbReference type="SUPFAM" id="SSF55486">
    <property type="entry name" value="Metalloproteases ('zincins'), catalytic domain"/>
    <property type="match status" value="1"/>
</dbReference>
<organism evidence="1 2">
    <name type="scientific">Providencia stuartii</name>
    <dbReference type="NCBI Taxonomy" id="588"/>
    <lineage>
        <taxon>Bacteria</taxon>
        <taxon>Pseudomonadati</taxon>
        <taxon>Pseudomonadota</taxon>
        <taxon>Gammaproteobacteria</taxon>
        <taxon>Enterobacterales</taxon>
        <taxon>Morganellaceae</taxon>
        <taxon>Providencia</taxon>
    </lineage>
</organism>
<evidence type="ECO:0000313" key="2">
    <source>
        <dbReference type="Proteomes" id="UP000179588"/>
    </source>
</evidence>
<dbReference type="AlphaFoldDB" id="A0A1S1HRU6"/>
<sequence length="439" mass="48996">MLKVILVKGLVQLISLMALLSFVPIIVNAKTVYNIDRISPEGVLTLSMLLPTKDIDQKLVVRGGDWGLKPQIDSVQCEGILLQQITTYEWLLPKGCQQVIWRVTPTDVRYGDADASKQSTIFIANADDNKKTILLSEPTSLLRIVNDNAGTISSSPEVKMYGAKVDGRQSWSVPEYNKAPEFYLVGDFTVQESYFGNMNSHYFSDNVTLTSELKLNQYHQEVLGYLTKALSITPQESGDNELLVIWLGSNEKNKFIGGAAGGRSFVANYLYGDDNNIQLNNAKTQLVMAHEQFHQLIDMIRGNKPSQPTWIEEGLAQYYGFKSLKQTENNPELVSQIGNVVVPSNVSVKHTFMALDKQFKAGDRSVYPEFYSQGAIFWHKLDSILSEAAKNHSGLDPFVVELMTSPPEENGDLPEKIKTKMIEIGGEPVNSLFQQYIGQ</sequence>
<protein>
    <submittedName>
        <fullName evidence="1">Uncharacterized protein</fullName>
    </submittedName>
</protein>
<gene>
    <name evidence="1" type="ORF">A3Q29_05090</name>
</gene>
<name>A0A1S1HRU6_PROST</name>
<dbReference type="InterPro" id="IPR027268">
    <property type="entry name" value="Peptidase_M4/M1_CTD_sf"/>
</dbReference>
<reference evidence="1 2" key="1">
    <citation type="submission" date="2016-03" db="EMBL/GenBank/DDBJ databases">
        <title>Genome sequence of Providencia stuartii strain, isolated from the salivary glands of larval Lucilia sericata.</title>
        <authorList>
            <person name="Yuan Y."/>
            <person name="Zhang Y."/>
            <person name="Fu S."/>
            <person name="Crippen T.L."/>
            <person name="Visi D."/>
            <person name="Benbow M.E."/>
            <person name="Allen M."/>
            <person name="Tomberlin J.K."/>
            <person name="Sze S.-H."/>
            <person name="Tarone A.M."/>
        </authorList>
    </citation>
    <scope>NUCLEOTIDE SEQUENCE [LARGE SCALE GENOMIC DNA]</scope>
    <source>
        <strain evidence="1 2">Crippen</strain>
    </source>
</reference>
<comment type="caution">
    <text evidence="1">The sequence shown here is derived from an EMBL/GenBank/DDBJ whole genome shotgun (WGS) entry which is preliminary data.</text>
</comment>
<keyword evidence="2" id="KW-1185">Reference proteome</keyword>
<proteinExistence type="predicted"/>
<dbReference type="Proteomes" id="UP000179588">
    <property type="component" value="Unassembled WGS sequence"/>
</dbReference>
<dbReference type="Gene3D" id="1.10.390.10">
    <property type="entry name" value="Neutral Protease Domain 2"/>
    <property type="match status" value="1"/>
</dbReference>
<accession>A0A1S1HRU6</accession>
<dbReference type="EMBL" id="LVIE01000168">
    <property type="protein sequence ID" value="OHT24043.1"/>
    <property type="molecule type" value="Genomic_DNA"/>
</dbReference>